<proteinExistence type="predicted"/>
<sequence length="79" mass="9536">MYKVHACLLGQWTELTEDDYQIGYNNQFFSPYNWAKEGYIKNIHNFIENSFYDMSIVQIIHKNKKYFLSPVHIQVVIEE</sequence>
<organism evidence="1 2">
    <name type="scientific">Leptotrichia trevisanii</name>
    <dbReference type="NCBI Taxonomy" id="109328"/>
    <lineage>
        <taxon>Bacteria</taxon>
        <taxon>Fusobacteriati</taxon>
        <taxon>Fusobacteriota</taxon>
        <taxon>Fusobacteriia</taxon>
        <taxon>Fusobacteriales</taxon>
        <taxon>Leptotrichiaceae</taxon>
        <taxon>Leptotrichia</taxon>
    </lineage>
</organism>
<evidence type="ECO:0000313" key="1">
    <source>
        <dbReference type="EMBL" id="BBM52565.1"/>
    </source>
</evidence>
<accession>A0A510KS44</accession>
<dbReference type="EMBL" id="AP019840">
    <property type="protein sequence ID" value="BBM52565.1"/>
    <property type="molecule type" value="Genomic_DNA"/>
</dbReference>
<evidence type="ECO:0000313" key="2">
    <source>
        <dbReference type="Proteomes" id="UP000321378"/>
    </source>
</evidence>
<reference evidence="1 2" key="1">
    <citation type="submission" date="2019-07" db="EMBL/GenBank/DDBJ databases">
        <title>Complete Genome Sequence of Leptotrichia trevisanii Strain JMUB3935.</title>
        <authorList>
            <person name="Watanabe S."/>
            <person name="Cui L."/>
        </authorList>
    </citation>
    <scope>NUCLEOTIDE SEQUENCE [LARGE SCALE GENOMIC DNA]</scope>
    <source>
        <strain evidence="1 2">JMUB3935</strain>
    </source>
</reference>
<gene>
    <name evidence="1" type="ORF">JMUB3935_1544</name>
</gene>
<protein>
    <submittedName>
        <fullName evidence="1">Uncharacterized protein</fullName>
    </submittedName>
</protein>
<dbReference type="RefSeq" id="WP_146996909.1">
    <property type="nucleotide sequence ID" value="NZ_AP019840.1"/>
</dbReference>
<dbReference type="Proteomes" id="UP000321378">
    <property type="component" value="Chromosome"/>
</dbReference>
<dbReference type="AlphaFoldDB" id="A0A510KS44"/>
<name>A0A510KS44_9FUSO</name>